<evidence type="ECO:0000256" key="1">
    <source>
        <dbReference type="SAM" id="Phobius"/>
    </source>
</evidence>
<evidence type="ECO:0000313" key="3">
    <source>
        <dbReference type="Proteomes" id="UP000664122"/>
    </source>
</evidence>
<keyword evidence="3" id="KW-1185">Reference proteome</keyword>
<dbReference type="AlphaFoldDB" id="A0A939FZ59"/>
<comment type="caution">
    <text evidence="2">The sequence shown here is derived from an EMBL/GenBank/DDBJ whole genome shotgun (WGS) entry which is preliminary data.</text>
</comment>
<dbReference type="Proteomes" id="UP000664122">
    <property type="component" value="Unassembled WGS sequence"/>
</dbReference>
<dbReference type="RefSeq" id="WP_207256965.1">
    <property type="nucleotide sequence ID" value="NZ_JAFMPP010000004.1"/>
</dbReference>
<protein>
    <submittedName>
        <fullName evidence="2">DUF3096 domain-containing protein</fullName>
    </submittedName>
</protein>
<dbReference type="EMBL" id="JAFMPP010000004">
    <property type="protein sequence ID" value="MBO0662192.1"/>
    <property type="molecule type" value="Genomic_DNA"/>
</dbReference>
<proteinExistence type="predicted"/>
<gene>
    <name evidence="2" type="ORF">J1C48_06365</name>
</gene>
<dbReference type="Pfam" id="PF11295">
    <property type="entry name" value="DUF3096"/>
    <property type="match status" value="1"/>
</dbReference>
<feature type="transmembrane region" description="Helical" evidence="1">
    <location>
        <begin position="24"/>
        <end position="46"/>
    </location>
</feature>
<evidence type="ECO:0000313" key="2">
    <source>
        <dbReference type="EMBL" id="MBO0662192.1"/>
    </source>
</evidence>
<organism evidence="2 3">
    <name type="scientific">Jiella flava</name>
    <dbReference type="NCBI Taxonomy" id="2816857"/>
    <lineage>
        <taxon>Bacteria</taxon>
        <taxon>Pseudomonadati</taxon>
        <taxon>Pseudomonadota</taxon>
        <taxon>Alphaproteobacteria</taxon>
        <taxon>Hyphomicrobiales</taxon>
        <taxon>Aurantimonadaceae</taxon>
        <taxon>Jiella</taxon>
    </lineage>
</organism>
<dbReference type="InterPro" id="IPR021446">
    <property type="entry name" value="DUF3096"/>
</dbReference>
<name>A0A939FZ59_9HYPH</name>
<reference evidence="2" key="1">
    <citation type="submission" date="2021-03" db="EMBL/GenBank/DDBJ databases">
        <title>Whole genome sequence of Jiella sp. CQZ9-1.</title>
        <authorList>
            <person name="Tuo L."/>
        </authorList>
    </citation>
    <scope>NUCLEOTIDE SEQUENCE</scope>
    <source>
        <strain evidence="2">CQZ9-1</strain>
    </source>
</reference>
<accession>A0A939FZ59</accession>
<sequence>MHIIGILPLAALLAGIMILVAPRLLNIIVAIYLIFIGLAGLFPHFFNRLAGA</sequence>
<keyword evidence="1" id="KW-0812">Transmembrane</keyword>
<keyword evidence="1" id="KW-1133">Transmembrane helix</keyword>
<keyword evidence="1" id="KW-0472">Membrane</keyword>